<dbReference type="Gene3D" id="1.20.1250.20">
    <property type="entry name" value="MFS general substrate transporter like domains"/>
    <property type="match status" value="1"/>
</dbReference>
<evidence type="ECO:0000313" key="3">
    <source>
        <dbReference type="Proteomes" id="UP000002212"/>
    </source>
</evidence>
<gene>
    <name evidence="2" type="ordered locus">ROP_27290</name>
</gene>
<dbReference type="STRING" id="632772.ROP_27290"/>
<dbReference type="InterPro" id="IPR036259">
    <property type="entry name" value="MFS_trans_sf"/>
</dbReference>
<evidence type="ECO:0000256" key="1">
    <source>
        <dbReference type="SAM" id="Phobius"/>
    </source>
</evidence>
<evidence type="ECO:0000313" key="2">
    <source>
        <dbReference type="EMBL" id="BAH50976.1"/>
    </source>
</evidence>
<dbReference type="AlphaFoldDB" id="C1B550"/>
<reference evidence="2 3" key="1">
    <citation type="submission" date="2009-03" db="EMBL/GenBank/DDBJ databases">
        <title>Comparison of the complete genome sequences of Rhodococcus erythropolis PR4 and Rhodococcus opacus B4.</title>
        <authorList>
            <person name="Takarada H."/>
            <person name="Sekine M."/>
            <person name="Hosoyama A."/>
            <person name="Yamada R."/>
            <person name="Fujisawa T."/>
            <person name="Omata S."/>
            <person name="Shimizu A."/>
            <person name="Tsukatani N."/>
            <person name="Tanikawa S."/>
            <person name="Fujita N."/>
            <person name="Harayama S."/>
        </authorList>
    </citation>
    <scope>NUCLEOTIDE SEQUENCE [LARGE SCALE GENOMIC DNA]</scope>
    <source>
        <strain evidence="2 3">B4</strain>
    </source>
</reference>
<keyword evidence="1" id="KW-0472">Membrane</keyword>
<dbReference type="EMBL" id="AP011115">
    <property type="protein sequence ID" value="BAH50976.1"/>
    <property type="molecule type" value="Genomic_DNA"/>
</dbReference>
<keyword evidence="1" id="KW-0812">Transmembrane</keyword>
<organism evidence="2 3">
    <name type="scientific">Rhodococcus opacus (strain B4)</name>
    <dbReference type="NCBI Taxonomy" id="632772"/>
    <lineage>
        <taxon>Bacteria</taxon>
        <taxon>Bacillati</taxon>
        <taxon>Actinomycetota</taxon>
        <taxon>Actinomycetes</taxon>
        <taxon>Mycobacteriales</taxon>
        <taxon>Nocardiaceae</taxon>
        <taxon>Rhodococcus</taxon>
    </lineage>
</organism>
<keyword evidence="1" id="KW-1133">Transmembrane helix</keyword>
<accession>C1B550</accession>
<dbReference type="PATRIC" id="fig|632772.20.peg.2852"/>
<feature type="transmembrane region" description="Helical" evidence="1">
    <location>
        <begin position="12"/>
        <end position="34"/>
    </location>
</feature>
<feature type="transmembrane region" description="Helical" evidence="1">
    <location>
        <begin position="40"/>
        <end position="60"/>
    </location>
</feature>
<dbReference type="HOGENOM" id="CLU_2556046_0_0_11"/>
<dbReference type="KEGG" id="rop:ROP_27290"/>
<sequence>MYPVLARAKGYGAMMGIGRAGAILSPIVAGYALSAMTPRAMYLAVIVPLLLAARVAVALVRVTRAGEADASHVDARPLTVAE</sequence>
<protein>
    <submittedName>
        <fullName evidence="2">Hypothetical membrane protein</fullName>
    </submittedName>
</protein>
<dbReference type="Proteomes" id="UP000002212">
    <property type="component" value="Chromosome"/>
</dbReference>
<proteinExistence type="predicted"/>
<name>C1B550_RHOOB</name>
<dbReference type="SUPFAM" id="SSF103473">
    <property type="entry name" value="MFS general substrate transporter"/>
    <property type="match status" value="1"/>
</dbReference>